<feature type="compositionally biased region" description="Polar residues" evidence="1">
    <location>
        <begin position="117"/>
        <end position="129"/>
    </location>
</feature>
<evidence type="ECO:0000313" key="2">
    <source>
        <dbReference type="EMBL" id="GIM12641.1"/>
    </source>
</evidence>
<name>A0A8J4LWU1_9CHLO</name>
<protein>
    <submittedName>
        <fullName evidence="2">Uncharacterized protein</fullName>
    </submittedName>
</protein>
<feature type="non-terminal residue" evidence="2">
    <location>
        <position position="1"/>
    </location>
</feature>
<dbReference type="EMBL" id="BNCQ01000044">
    <property type="protein sequence ID" value="GIM12641.1"/>
    <property type="molecule type" value="Genomic_DNA"/>
</dbReference>
<dbReference type="AlphaFoldDB" id="A0A8J4LWU1"/>
<dbReference type="Proteomes" id="UP000722791">
    <property type="component" value="Unassembled WGS sequence"/>
</dbReference>
<organism evidence="2 3">
    <name type="scientific">Volvox reticuliferus</name>
    <dbReference type="NCBI Taxonomy" id="1737510"/>
    <lineage>
        <taxon>Eukaryota</taxon>
        <taxon>Viridiplantae</taxon>
        <taxon>Chlorophyta</taxon>
        <taxon>core chlorophytes</taxon>
        <taxon>Chlorophyceae</taxon>
        <taxon>CS clade</taxon>
        <taxon>Chlamydomonadales</taxon>
        <taxon>Volvocaceae</taxon>
        <taxon>Volvox</taxon>
    </lineage>
</organism>
<evidence type="ECO:0000313" key="3">
    <source>
        <dbReference type="Proteomes" id="UP000722791"/>
    </source>
</evidence>
<proteinExistence type="predicted"/>
<accession>A0A8J4LWU1</accession>
<feature type="region of interest" description="Disordered" evidence="1">
    <location>
        <begin position="62"/>
        <end position="129"/>
    </location>
</feature>
<sequence>KKLKRRVLVLVLKRQSRAPLHCPAEGMWRGVVASGGKDSPPVYVLCSSHLIRISCHNPRCKPITPHPTQNTHEISPQQIPPNPPHSNPAKPAGACLPNCMTRNSTSSLPRPPEISGKQYNSRLPQSPNCTNSTPTPAMISCWAAIGLYWDLATYGFSLDETLNPGRAGYNL</sequence>
<gene>
    <name evidence="2" type="ORF">Vretimale_15954</name>
</gene>
<reference evidence="2" key="1">
    <citation type="journal article" date="2021" name="Proc. Natl. Acad. Sci. U.S.A.">
        <title>Three genomes in the algal genus Volvox reveal the fate of a haploid sex-determining region after a transition to homothallism.</title>
        <authorList>
            <person name="Yamamoto K."/>
            <person name="Hamaji T."/>
            <person name="Kawai-Toyooka H."/>
            <person name="Matsuzaki R."/>
            <person name="Takahashi F."/>
            <person name="Nishimura Y."/>
            <person name="Kawachi M."/>
            <person name="Noguchi H."/>
            <person name="Minakuchi Y."/>
            <person name="Umen J.G."/>
            <person name="Toyoda A."/>
            <person name="Nozaki H."/>
        </authorList>
    </citation>
    <scope>NUCLEOTIDE SEQUENCE</scope>
    <source>
        <strain evidence="2">NIES-3785</strain>
    </source>
</reference>
<comment type="caution">
    <text evidence="2">The sequence shown here is derived from an EMBL/GenBank/DDBJ whole genome shotgun (WGS) entry which is preliminary data.</text>
</comment>
<evidence type="ECO:0000256" key="1">
    <source>
        <dbReference type="SAM" id="MobiDB-lite"/>
    </source>
</evidence>